<dbReference type="RefSeq" id="WP_206255720.1">
    <property type="nucleotide sequence ID" value="NZ_CP071060.1"/>
</dbReference>
<protein>
    <recommendedName>
        <fullName evidence="4">FAD-binding oxidoreductase</fullName>
    </recommendedName>
</protein>
<evidence type="ECO:0000313" key="2">
    <source>
        <dbReference type="EMBL" id="QSI78379.1"/>
    </source>
</evidence>
<accession>A0ABX7MCG0</accession>
<organism evidence="2 3">
    <name type="scientific">Niveibacterium microcysteis</name>
    <dbReference type="NCBI Taxonomy" id="2811415"/>
    <lineage>
        <taxon>Bacteria</taxon>
        <taxon>Pseudomonadati</taxon>
        <taxon>Pseudomonadota</taxon>
        <taxon>Betaproteobacteria</taxon>
        <taxon>Rhodocyclales</taxon>
        <taxon>Rhodocyclaceae</taxon>
        <taxon>Niveibacterium</taxon>
    </lineage>
</organism>
<evidence type="ECO:0000313" key="3">
    <source>
        <dbReference type="Proteomes" id="UP000663570"/>
    </source>
</evidence>
<name>A0ABX7MCG0_9RHOO</name>
<keyword evidence="1" id="KW-0732">Signal</keyword>
<dbReference type="EMBL" id="CP071060">
    <property type="protein sequence ID" value="QSI78379.1"/>
    <property type="molecule type" value="Genomic_DNA"/>
</dbReference>
<keyword evidence="3" id="KW-1185">Reference proteome</keyword>
<reference evidence="2 3" key="1">
    <citation type="submission" date="2021-02" db="EMBL/GenBank/DDBJ databases">
        <title>Niveibacterium changnyeongensis HC41.</title>
        <authorList>
            <person name="Kang M."/>
        </authorList>
    </citation>
    <scope>NUCLEOTIDE SEQUENCE [LARGE SCALE GENOMIC DNA]</scope>
    <source>
        <strain evidence="2 3">HC41</strain>
    </source>
</reference>
<sequence length="172" mass="18837">MKRHNRPGWRHLAQSVFVLCGLAASVAWADTLKPFTTDGCSSFPDGTPWQQTLWLDCCVKHDIAYWIGGTKEDRVAADETLEQCVAAVAEPAIAKLMLAGVRAGGTPYFPTTYRWGYGWSYPRGYGALSRDDAEQVNARRLVVPMLNGAGVKAIPALHKLLGSYDLLAPAER</sequence>
<evidence type="ECO:0000256" key="1">
    <source>
        <dbReference type="SAM" id="SignalP"/>
    </source>
</evidence>
<dbReference type="InterPro" id="IPR036444">
    <property type="entry name" value="PLipase_A2_dom_sf"/>
</dbReference>
<feature type="signal peptide" evidence="1">
    <location>
        <begin position="1"/>
        <end position="29"/>
    </location>
</feature>
<dbReference type="SUPFAM" id="SSF48619">
    <property type="entry name" value="Phospholipase A2, PLA2"/>
    <property type="match status" value="1"/>
</dbReference>
<gene>
    <name evidence="2" type="ORF">JY500_07070</name>
</gene>
<proteinExistence type="predicted"/>
<feature type="chain" id="PRO_5045383848" description="FAD-binding oxidoreductase" evidence="1">
    <location>
        <begin position="30"/>
        <end position="172"/>
    </location>
</feature>
<evidence type="ECO:0008006" key="4">
    <source>
        <dbReference type="Google" id="ProtNLM"/>
    </source>
</evidence>
<dbReference type="Proteomes" id="UP000663570">
    <property type="component" value="Chromosome"/>
</dbReference>